<sequence length="474" mass="54944">MLYSRQTKITQQDYEEFDKRLQAETALLEQWFIDKIFTERELEAGSEIELFLLDEHYDPFPHNLEFIKQVNEPFLIPEVGAAHLEINSCHIPLSGDFLSKLHHSILKCWQKMCDVAHQNNHHLALIGSLPTATDKMHHPSFMTDKSRYHFLNSSIYQQQGGKGMLLNIDGYEPLVLNPHSLAINGIISALQLHIQIGLSQSVLYYNIAQAIAGPMMALACNSPFILGHHLWSDSRIPLFDHTMTLQRFDRADGFKCCIFGTSYLKDSFFELFDQNYQFFPRLIPEVSRESPIEDMFHVRRQNGVVYRWNRPVIDFNSNHQPHLRIEHRGPATGPTVVDMIANAAFFYGLINYFAIQRTPIDYLLPFHLARKNFFNAARHGLDANFGWFLGRETSACALLHELIPLAHKGLQALGTHSDEARFYLNIIERRVKNRMNGSNWQLHYINKHGKDFHGLMARYLQNQYREIPVSDWPL</sequence>
<evidence type="ECO:0000313" key="2">
    <source>
        <dbReference type="Proteomes" id="UP001595758"/>
    </source>
</evidence>
<dbReference type="InterPro" id="IPR050141">
    <property type="entry name" value="GCL_type2/YbdK_subfam"/>
</dbReference>
<reference evidence="2" key="1">
    <citation type="journal article" date="2019" name="Int. J. Syst. Evol. Microbiol.">
        <title>The Global Catalogue of Microorganisms (GCM) 10K type strain sequencing project: providing services to taxonomists for standard genome sequencing and annotation.</title>
        <authorList>
            <consortium name="The Broad Institute Genomics Platform"/>
            <consortium name="The Broad Institute Genome Sequencing Center for Infectious Disease"/>
            <person name="Wu L."/>
            <person name="Ma J."/>
        </authorList>
    </citation>
    <scope>NUCLEOTIDE SEQUENCE [LARGE SCALE GENOMIC DNA]</scope>
    <source>
        <strain evidence="2">CCUG 59858</strain>
    </source>
</reference>
<evidence type="ECO:0008006" key="3">
    <source>
        <dbReference type="Google" id="ProtNLM"/>
    </source>
</evidence>
<comment type="caution">
    <text evidence="1">The sequence shown here is derived from an EMBL/GenBank/DDBJ whole genome shotgun (WGS) entry which is preliminary data.</text>
</comment>
<dbReference type="InterPro" id="IPR006336">
    <property type="entry name" value="GCS2"/>
</dbReference>
<protein>
    <recommendedName>
        <fullName evidence="3">Carboxylate-amine ligase YbdK</fullName>
    </recommendedName>
</protein>
<keyword evidence="2" id="KW-1185">Reference proteome</keyword>
<dbReference type="PANTHER" id="PTHR36510:SF3">
    <property type="entry name" value="CONSERVED PROTEIN"/>
    <property type="match status" value="1"/>
</dbReference>
<dbReference type="InterPro" id="IPR014746">
    <property type="entry name" value="Gln_synth/guanido_kin_cat_dom"/>
</dbReference>
<gene>
    <name evidence="1" type="ORF">ACFORL_12300</name>
</gene>
<accession>A0ABV8CHQ9</accession>
<organism evidence="1 2">
    <name type="scientific">Legionella dresdenensis</name>
    <dbReference type="NCBI Taxonomy" id="450200"/>
    <lineage>
        <taxon>Bacteria</taxon>
        <taxon>Pseudomonadati</taxon>
        <taxon>Pseudomonadota</taxon>
        <taxon>Gammaproteobacteria</taxon>
        <taxon>Legionellales</taxon>
        <taxon>Legionellaceae</taxon>
        <taxon>Legionella</taxon>
    </lineage>
</organism>
<dbReference type="Gene3D" id="3.30.590.20">
    <property type="match status" value="1"/>
</dbReference>
<dbReference type="RefSeq" id="WP_382344468.1">
    <property type="nucleotide sequence ID" value="NZ_JBHSAB010000029.1"/>
</dbReference>
<proteinExistence type="predicted"/>
<dbReference type="Proteomes" id="UP001595758">
    <property type="component" value="Unassembled WGS sequence"/>
</dbReference>
<dbReference type="SUPFAM" id="SSF55931">
    <property type="entry name" value="Glutamine synthetase/guanido kinase"/>
    <property type="match status" value="1"/>
</dbReference>
<dbReference type="EMBL" id="JBHSAB010000029">
    <property type="protein sequence ID" value="MFC3909853.1"/>
    <property type="molecule type" value="Genomic_DNA"/>
</dbReference>
<name>A0ABV8CHQ9_9GAMM</name>
<evidence type="ECO:0000313" key="1">
    <source>
        <dbReference type="EMBL" id="MFC3909853.1"/>
    </source>
</evidence>
<dbReference type="PANTHER" id="PTHR36510">
    <property type="entry name" value="GLUTAMATE--CYSTEINE LIGASE 2-RELATED"/>
    <property type="match status" value="1"/>
</dbReference>
<dbReference type="Pfam" id="PF04107">
    <property type="entry name" value="GCS2"/>
    <property type="match status" value="1"/>
</dbReference>